<dbReference type="PROSITE" id="PS00606">
    <property type="entry name" value="KS3_1"/>
    <property type="match status" value="1"/>
</dbReference>
<dbReference type="SUPFAM" id="SSF50129">
    <property type="entry name" value="GroES-like"/>
    <property type="match status" value="2"/>
</dbReference>
<dbReference type="InterPro" id="IPR055123">
    <property type="entry name" value="SpnB-like_Rossmann"/>
</dbReference>
<dbReference type="Gene3D" id="3.40.50.11460">
    <property type="match status" value="1"/>
</dbReference>
<dbReference type="SUPFAM" id="SSF51735">
    <property type="entry name" value="NAD(P)-binding Rossmann-fold domains"/>
    <property type="match status" value="6"/>
</dbReference>
<sequence length="3438" mass="361944">MGLSVVHRWWLITVGLEASEHRTSPEGVLMSRAELVRPIYDLLRANAERLGDKIAYVDSRLALTHAELATRTGRIAGHLVDMGVDRGDRVAILLGNRVENIESYLAILRASAVAVPLNPDATEAEVAHFLSDSGAVAVITDSAHLDDVRRTAPGMTVVLVGEERIPPGVRSFAELATAEPLRPARDDLGLDEAAWMLYTSGTTGTPKGVLSTQGSGLWSAAYCDIPAWELTENDVLLWPAPLFHSLALHLCVLATTAVGATARIMNGFVASEVLEELTEHPCTVLVGVPTMFRYLLGAADTFEPRTSSLKMGLVAGSVAPASLIEDFEDVFGVPLLDTYGCTETSGSLTVNWLSGQRIPGSCGLPVPGLSLRFVDPISGADVADGEEGELWASGPSIMIGYHEQPEATAEVLSDGWYRTGDLARRSETGHVTITGRIKELIIRSGENIHPHEIEAVALDVPGVKDAAAAGKQHPVLGEVPVLYVVPETDGVDADMVLDVCRERLSYFKVPEEIYRVDAIPRTASGKVKRASLTEKPAELLAGASGGETLHQLEWISLEPPKQASPDGHVVVRVDSLPSDDADLVGAVRDLAQSWLADKRHADSTLVFVTRRAVHTGPSDIPVPEHAAAWDAIRGEQTENPGVFVVIDVDDAEPDDTLLPALAELGEPQIALRDGNPLVPRLAHANTPDSGSLTIPGDRAWLLEHSRSGTLRDLALVPTDTAERPLRPGEVRIAVRAAGLNFRDVLIALGTYPGEGLMGGEAAGVVLEVGPEVHDLTPGDRVFGLVGSAFGAVAITDRRLLGAIPDAWSFATAASIPIVFATAYYGLVDLAGLSAGESVLIHAAAGGVGMAATQIARHLGARIHATASSGKQHILREAGLEDSRIADSRTLAFREAFLNTTDGQGVDVVLNSLSGDFVDASLDLLPRGGRFLEMGKTDIRDAERITADRPGTTYQAFDLLDAGPDRLREIIAELLALFAQGVLRPLPVLTWDIRKARDAFSWMSRARHTGKITFTIPRQLDPGGTVLIADGSGVPTGTVARHLVAEQGVRHLLLLSRSTPDEALINELTESGAQVGTAVCDVSDRAGLARVLAGVSPEHPLTAVIHTGGPAVAHESHQLHHLTKGLDLAAFVVFSQDAPASVAALARRRRAEGLPTTAIAWGIPEAEAVVVRGSLLGRAMASADSAHIVTRLNTVGLRALAAADTLPPLLQNLVGAQTDNTEQQQAWSRQFLAAEAAREQALRDLVRSSVMDILGLSAADRYAPDKTFREMGIDSLTSVELRNSLAKATGLRLPATMVFDYPTPAVLVARLGELFTGESPAPERPVSAVGQGEPLAIVGMACRLPGGVSSPEDLWRLVESGTDAISGFPTDRGWDVEGLFDPDPDASGKSYCVRGGFLDAVAGFDASFFGISPREALAMDPQQRLLLEVSWEAFERAGIEPGSLRGSDTGVFMGGFPGGYGAGADLEGFGATAGAASVLSGRVSYFFGLEGPAITVDTACSSSLVALHQAGYALRQGECSLALVGGVTVMATPQSFVEFSRQRGLSADGRCKAFADAADGTGWAEGVGVLLVERLSDAQAKGHQVLAVVRGSAVNQDGASNGLSAPNGPSQQRVIRSALSNAGLTTAEVDVVEAHGTGTALGDPIEAQAVLATYGQDREQPLLLGSLKSNIGHAQAAAGVSGVIKMVMALQHGLVPRTLHVDEPSRHVDWSAGAVELVAESQPWPETGRTRRAGVSAFGVSGTNAHVILESAPAAQPVEEAQPVVTPVVASDVLPLVVSAKTQSALAEVEGRLRAYLAASPGVDVRGVGSTLAVTRSVFEHRAVLLGDDSVTGTAVSDPRVVFVFPGQGWQWLGMGSALRGSSVVFAERMAECAAALSEFVDWDLFTVLDDPAVVDRVDVVQPASWAVMVSLAAVWQAAGVRPDAVIGHSQGEIAAACVAGAVSLRDAAGIVALRSQVIGRGLAGRGAMASVALPAQEIELVDGAWIAARNGPASTVIAGGPEAVDRVLAVHEGQGVRVRRITVDYASHTPHVELIRDELLDITAGVGSQAPVVPWLSTVDGTWVEGPLDVEYWYRNLREPVGFDAAVGELQARGDTVFVEVSASPVLMQAMDDDVVSVATLRRDDGDAVRMLTALAQAYVQGVTVDWSAVLGNVPARVLDLPTYAFEHQRYWLKSVDRASAEGHPLLGVAVELPDSDGVLLTGRVSLATHTWLADHAVRGSVLLPGTGFVELVVRAAGEVECDVIDELVIETPLLLPQTGGVQLSVSVGEADESGHRAVTVFSRADSADTWTRHVSATISTSDSTVSQPELAAWPPAEAQPVDLGDFYDQLTGAGYEYGPAFQGLRSAWRDGDTVFAEVALAEEQAQEAARFAVHPALLDAALHASILNTLDTPEQGVRLPFSWNHVQVHATGSATLRVAVAPTVDGWGVRVADDIGRPVATVGSLVTRAVTADALGSAADDLLALTWTEIPVPQETGLTVGRFEDLVSGGDVPVPEVVVFTARPDSSENPLDPLDPLAQTRTLTAQALQAVQTWLGGERFIDSTLVVRTGTGVAAAGVSGLMRSVQSEHPGRFILVESDDDALTLDQLAATVGLDEPRLRVCDGRFEVPRLARANTPESSPLTIPDSRGWLLEQPRSGTLQDLALVPTDSAEQPLQPGEVRIDVRAAGLNFRDVVVALGMVDDKRLAGGEAAGVVLEVGPEVQDLAPGDRVFGLVGGGFGPVVIADRRMLGVIPDGWSFTTAASVPVVFATAYYGLVDLAGLSVGESVLIHAAAGGVGMAATQIARHLGAQIYATASTGKQHILREAGLEHTRIADSRTLSFQETFLNNTHGRGVDVVLNSLSGDFVDASLDLLPRGGRFVEMGKTDIRDPHQVTAERPGTSYQAFDLMDAGPDRLREIIAELLTLFAQGVLLPLPVQAWDIRQARDAFSWMSRARHIGKIVLTIPRKPDPNGTILITGGSGVLAGILARHLAAEHGARHLLLLSRTTPDEGLLNELAELGAHVDTAACDVSDRPALTRALADVSPEHPLTAVIHTAGVLDDGVVESLTAQRLDTVLRPKADGAWHLHELTRDADLAAFVMYSSAAGVLGSAGQGNYAAANAFVDALAEQRCVEGLPALAVAWGLWEDASGLTAGMSDTDRDRIRRGGLRAISAGRGVGLLDAASRHGEPVLLAAAMEPVRDVEVPALLRLLHRPVARRAAATGDSSVPWLTRLAPAEREKALLKLVCDSAAVVLGHADARTIPATGAFRDLGVDSLTAVELRNSLAKATGLRLPATLVFDYPTPTALAVRLGELFVGETPVPVRGPVSVVGQDEPLAIVGMACRLPGGVSSPEDLWRLVESGTDAISGFPTDRGWDVENLFDTAGKSHRAEGGFLDAAASFDASFFGISPREALAMDPQQRLVLEVSWEAFERAGIEPGSLRGTDTGVFMGAYPGG</sequence>
<dbReference type="PROSITE" id="PS52004">
    <property type="entry name" value="KS3_2"/>
    <property type="match status" value="2"/>
</dbReference>
<dbReference type="InterPro" id="IPR014043">
    <property type="entry name" value="Acyl_transferase_dom"/>
</dbReference>
<dbReference type="PANTHER" id="PTHR43775">
    <property type="entry name" value="FATTY ACID SYNTHASE"/>
    <property type="match status" value="1"/>
</dbReference>
<dbReference type="PROSITE" id="PS50075">
    <property type="entry name" value="CARRIER"/>
    <property type="match status" value="2"/>
</dbReference>
<dbReference type="InterPro" id="IPR014031">
    <property type="entry name" value="Ketoacyl_synth_C"/>
</dbReference>
<dbReference type="InterPro" id="IPR025110">
    <property type="entry name" value="AMP-bd_C"/>
</dbReference>
<keyword evidence="8" id="KW-0012">Acyltransferase</keyword>
<dbReference type="SMART" id="SM00825">
    <property type="entry name" value="PKS_KS"/>
    <property type="match status" value="1"/>
</dbReference>
<dbReference type="CDD" id="cd05195">
    <property type="entry name" value="enoyl_red"/>
    <property type="match status" value="2"/>
</dbReference>
<keyword evidence="14" id="KW-1185">Reference proteome</keyword>
<keyword evidence="2" id="KW-0596">Phosphopantetheine</keyword>
<comment type="pathway">
    <text evidence="1">Antibiotic biosynthesis.</text>
</comment>
<dbReference type="InterPro" id="IPR001227">
    <property type="entry name" value="Ac_transferase_dom_sf"/>
</dbReference>
<dbReference type="InterPro" id="IPR016039">
    <property type="entry name" value="Thiolase-like"/>
</dbReference>
<keyword evidence="5" id="KW-0677">Repeat</keyword>
<dbReference type="InterPro" id="IPR049900">
    <property type="entry name" value="PKS_mFAS_DH"/>
</dbReference>
<feature type="domain" description="Carrier" evidence="10">
    <location>
        <begin position="1239"/>
        <end position="1314"/>
    </location>
</feature>
<dbReference type="Pfam" id="PF02801">
    <property type="entry name" value="Ketoacyl-synt_C"/>
    <property type="match status" value="1"/>
</dbReference>
<dbReference type="Pfam" id="PF21089">
    <property type="entry name" value="PKS_DH_N"/>
    <property type="match status" value="1"/>
</dbReference>
<dbReference type="SUPFAM" id="SSF55048">
    <property type="entry name" value="Probable ACP-binding domain of malonyl-CoA ACP transacylase"/>
    <property type="match status" value="1"/>
</dbReference>
<evidence type="ECO:0000256" key="3">
    <source>
        <dbReference type="ARBA" id="ARBA00022553"/>
    </source>
</evidence>
<dbReference type="InterPro" id="IPR020843">
    <property type="entry name" value="ER"/>
</dbReference>
<dbReference type="InterPro" id="IPR050091">
    <property type="entry name" value="PKS_NRPS_Biosynth_Enz"/>
</dbReference>
<dbReference type="Gene3D" id="1.10.1200.10">
    <property type="entry name" value="ACP-like"/>
    <property type="match status" value="2"/>
</dbReference>
<dbReference type="InterPro" id="IPR013968">
    <property type="entry name" value="PKS_KR"/>
</dbReference>
<dbReference type="SUPFAM" id="SSF47336">
    <property type="entry name" value="ACP-like"/>
    <property type="match status" value="2"/>
</dbReference>
<evidence type="ECO:0000256" key="7">
    <source>
        <dbReference type="ARBA" id="ARBA00023268"/>
    </source>
</evidence>
<dbReference type="InterPro" id="IPR002364">
    <property type="entry name" value="Quin_OxRdtase/zeta-crystal_CS"/>
</dbReference>
<dbReference type="InterPro" id="IPR057326">
    <property type="entry name" value="KR_dom"/>
</dbReference>
<dbReference type="Pfam" id="PF00698">
    <property type="entry name" value="Acyl_transf_1"/>
    <property type="match status" value="1"/>
</dbReference>
<proteinExistence type="predicted"/>
<dbReference type="Gene3D" id="3.10.129.110">
    <property type="entry name" value="Polyketide synthase dehydratase"/>
    <property type="match status" value="1"/>
</dbReference>
<dbReference type="Pfam" id="PF13193">
    <property type="entry name" value="AMP-binding_C"/>
    <property type="match status" value="1"/>
</dbReference>
<dbReference type="Pfam" id="PF00109">
    <property type="entry name" value="ketoacyl-synt"/>
    <property type="match status" value="2"/>
</dbReference>
<dbReference type="Pfam" id="PF00550">
    <property type="entry name" value="PP-binding"/>
    <property type="match status" value="2"/>
</dbReference>
<feature type="non-terminal residue" evidence="13">
    <location>
        <position position="3438"/>
    </location>
</feature>
<gene>
    <name evidence="13" type="ORF">J2Z30_009731</name>
</gene>
<dbReference type="InterPro" id="IPR006162">
    <property type="entry name" value="Ppantetheine_attach_site"/>
</dbReference>
<dbReference type="EMBL" id="JAGGLR010000047">
    <property type="protein sequence ID" value="MBP2068649.1"/>
    <property type="molecule type" value="Genomic_DNA"/>
</dbReference>
<dbReference type="InterPro" id="IPR036736">
    <property type="entry name" value="ACP-like_sf"/>
</dbReference>
<dbReference type="Pfam" id="PF14765">
    <property type="entry name" value="PS-DH"/>
    <property type="match status" value="1"/>
</dbReference>
<dbReference type="InterPro" id="IPR013154">
    <property type="entry name" value="ADH-like_N"/>
</dbReference>
<dbReference type="Pfam" id="PF13602">
    <property type="entry name" value="ADH_zinc_N_2"/>
    <property type="match status" value="2"/>
</dbReference>
<dbReference type="Gene3D" id="3.30.70.3290">
    <property type="match status" value="1"/>
</dbReference>
<dbReference type="InterPro" id="IPR020845">
    <property type="entry name" value="AMP-binding_CS"/>
</dbReference>
<dbReference type="PANTHER" id="PTHR43775:SF51">
    <property type="entry name" value="INACTIVE PHENOLPHTHIOCEROL SYNTHESIS POLYKETIDE SYNTHASE TYPE I PKS1-RELATED"/>
    <property type="match status" value="1"/>
</dbReference>
<feature type="domain" description="Carrier" evidence="10">
    <location>
        <begin position="3215"/>
        <end position="3297"/>
    </location>
</feature>
<feature type="domain" description="Ketosynthase family 3 (KS3)" evidence="11">
    <location>
        <begin position="3315"/>
        <end position="3438"/>
    </location>
</feature>
<evidence type="ECO:0000259" key="12">
    <source>
        <dbReference type="PROSITE" id="PS52019"/>
    </source>
</evidence>
<dbReference type="InterPro" id="IPR020841">
    <property type="entry name" value="PKS_Beta-ketoAc_synthase_dom"/>
</dbReference>
<dbReference type="Pfam" id="PF08240">
    <property type="entry name" value="ADH_N"/>
    <property type="match status" value="2"/>
</dbReference>
<comment type="caution">
    <text evidence="13">The sequence shown here is derived from an EMBL/GenBank/DDBJ whole genome shotgun (WGS) entry which is preliminary data.</text>
</comment>
<dbReference type="InterPro" id="IPR042099">
    <property type="entry name" value="ANL_N_sf"/>
</dbReference>
<evidence type="ECO:0000256" key="4">
    <source>
        <dbReference type="ARBA" id="ARBA00022679"/>
    </source>
</evidence>
<dbReference type="Gene3D" id="3.40.50.12780">
    <property type="entry name" value="N-terminal domain of ligase-like"/>
    <property type="match status" value="1"/>
</dbReference>
<evidence type="ECO:0000313" key="14">
    <source>
        <dbReference type="Proteomes" id="UP000756710"/>
    </source>
</evidence>
<dbReference type="Pfam" id="PF22953">
    <property type="entry name" value="SpnB_Rossmann"/>
    <property type="match status" value="2"/>
</dbReference>
<dbReference type="Gene3D" id="3.90.180.10">
    <property type="entry name" value="Medium-chain alcohol dehydrogenases, catalytic domain"/>
    <property type="match status" value="2"/>
</dbReference>
<evidence type="ECO:0000259" key="11">
    <source>
        <dbReference type="PROSITE" id="PS52004"/>
    </source>
</evidence>
<dbReference type="PROSITE" id="PS52019">
    <property type="entry name" value="PKS_MFAS_DH"/>
    <property type="match status" value="1"/>
</dbReference>
<dbReference type="InterPro" id="IPR045851">
    <property type="entry name" value="AMP-bd_C_sf"/>
</dbReference>
<dbReference type="SUPFAM" id="SSF53901">
    <property type="entry name" value="Thiolase-like"/>
    <property type="match status" value="2"/>
</dbReference>
<dbReference type="InterPro" id="IPR049552">
    <property type="entry name" value="PKS_DH_N"/>
</dbReference>
<dbReference type="SUPFAM" id="SSF56801">
    <property type="entry name" value="Acetyl-CoA synthetase-like"/>
    <property type="match status" value="1"/>
</dbReference>
<dbReference type="InterPro" id="IPR049551">
    <property type="entry name" value="PKS_DH_C"/>
</dbReference>
<name>A0ABS4N9F9_9ACTN</name>
<dbReference type="InterPro" id="IPR036291">
    <property type="entry name" value="NAD(P)-bd_dom_sf"/>
</dbReference>
<dbReference type="InterPro" id="IPR000873">
    <property type="entry name" value="AMP-dep_synth/lig_dom"/>
</dbReference>
<accession>A0ABS4N9F9</accession>
<evidence type="ECO:0000313" key="13">
    <source>
        <dbReference type="EMBL" id="MBP2068649.1"/>
    </source>
</evidence>
<keyword evidence="3" id="KW-0597">Phosphoprotein</keyword>
<evidence type="ECO:0000256" key="5">
    <source>
        <dbReference type="ARBA" id="ARBA00022737"/>
    </source>
</evidence>
<dbReference type="PROSITE" id="PS00012">
    <property type="entry name" value="PHOSPHOPANTETHEINE"/>
    <property type="match status" value="2"/>
</dbReference>
<dbReference type="InterPro" id="IPR032821">
    <property type="entry name" value="PKS_assoc"/>
</dbReference>
<dbReference type="SMART" id="SM00822">
    <property type="entry name" value="PKS_KR"/>
    <property type="match status" value="2"/>
</dbReference>
<dbReference type="InterPro" id="IPR009081">
    <property type="entry name" value="PP-bd_ACP"/>
</dbReference>
<feature type="domain" description="Ketosynthase family 3 (KS3)" evidence="11">
    <location>
        <begin position="1331"/>
        <end position="1750"/>
    </location>
</feature>
<dbReference type="PROSITE" id="PS00455">
    <property type="entry name" value="AMP_BINDING"/>
    <property type="match status" value="1"/>
</dbReference>
<dbReference type="InterPro" id="IPR020806">
    <property type="entry name" value="PKS_PP-bd"/>
</dbReference>
<evidence type="ECO:0000259" key="10">
    <source>
        <dbReference type="PROSITE" id="PS50075"/>
    </source>
</evidence>
<dbReference type="SMART" id="SM00826">
    <property type="entry name" value="PKS_DH"/>
    <property type="match status" value="1"/>
</dbReference>
<dbReference type="Gene3D" id="3.40.50.720">
    <property type="entry name" value="NAD(P)-binding Rossmann-like Domain"/>
    <property type="match status" value="4"/>
</dbReference>
<dbReference type="InterPro" id="IPR042104">
    <property type="entry name" value="PKS_dehydratase_sf"/>
</dbReference>
<dbReference type="Pfam" id="PF00501">
    <property type="entry name" value="AMP-binding"/>
    <property type="match status" value="1"/>
</dbReference>
<dbReference type="SMART" id="SM01294">
    <property type="entry name" value="PKS_PP_betabranch"/>
    <property type="match status" value="2"/>
</dbReference>
<dbReference type="SMART" id="SM00829">
    <property type="entry name" value="PKS_ER"/>
    <property type="match status" value="2"/>
</dbReference>
<dbReference type="Pfam" id="PF16197">
    <property type="entry name" value="KAsynt_C_assoc"/>
    <property type="match status" value="1"/>
</dbReference>
<dbReference type="InterPro" id="IPR016035">
    <property type="entry name" value="Acyl_Trfase/lysoPLipase"/>
</dbReference>
<dbReference type="Gene3D" id="3.40.47.10">
    <property type="match status" value="2"/>
</dbReference>
<dbReference type="SMART" id="SM00827">
    <property type="entry name" value="PKS_AT"/>
    <property type="match status" value="1"/>
</dbReference>
<dbReference type="InterPro" id="IPR014030">
    <property type="entry name" value="Ketoacyl_synth_N"/>
</dbReference>
<dbReference type="CDD" id="cd00833">
    <property type="entry name" value="PKS"/>
    <property type="match status" value="2"/>
</dbReference>
<reference evidence="13 14" key="1">
    <citation type="submission" date="2021-03" db="EMBL/GenBank/DDBJ databases">
        <title>Genomic Encyclopedia of Type Strains, Phase IV (KMG-IV): sequencing the most valuable type-strain genomes for metagenomic binning, comparative biology and taxonomic classification.</title>
        <authorList>
            <person name="Goeker M."/>
        </authorList>
    </citation>
    <scope>NUCLEOTIDE SEQUENCE [LARGE SCALE GENOMIC DNA]</scope>
    <source>
        <strain evidence="13 14">DSM 41954</strain>
    </source>
</reference>
<dbReference type="CDD" id="cd08956">
    <property type="entry name" value="KR_3_FAS_SDR_x"/>
    <property type="match status" value="1"/>
</dbReference>
<dbReference type="SUPFAM" id="SSF52151">
    <property type="entry name" value="FabD/lysophospholipase-like"/>
    <property type="match status" value="1"/>
</dbReference>
<evidence type="ECO:0000256" key="6">
    <source>
        <dbReference type="ARBA" id="ARBA00023194"/>
    </source>
</evidence>
<keyword evidence="6" id="KW-0045">Antibiotic biosynthesis</keyword>
<feature type="active site" description="Proton acceptor; for dehydratase activity" evidence="9">
    <location>
        <position position="2216"/>
    </location>
</feature>
<feature type="domain" description="PKS/mFAS DH" evidence="12">
    <location>
        <begin position="2184"/>
        <end position="2457"/>
    </location>
</feature>
<evidence type="ECO:0000256" key="9">
    <source>
        <dbReference type="PROSITE-ProRule" id="PRU01363"/>
    </source>
</evidence>
<dbReference type="Pfam" id="PF08659">
    <property type="entry name" value="KR"/>
    <property type="match status" value="2"/>
</dbReference>
<keyword evidence="4" id="KW-0808">Transferase</keyword>
<dbReference type="SMART" id="SM00823">
    <property type="entry name" value="PKS_PP"/>
    <property type="match status" value="2"/>
</dbReference>
<feature type="active site" description="Proton donor; for dehydratase activity" evidence="9">
    <location>
        <position position="2380"/>
    </location>
</feature>
<dbReference type="InterPro" id="IPR018201">
    <property type="entry name" value="Ketoacyl_synth_AS"/>
</dbReference>
<feature type="region of interest" description="N-terminal hotdog fold" evidence="9">
    <location>
        <begin position="2184"/>
        <end position="2306"/>
    </location>
</feature>
<dbReference type="InterPro" id="IPR020807">
    <property type="entry name" value="PKS_DH"/>
</dbReference>
<dbReference type="PROSITE" id="PS01162">
    <property type="entry name" value="QOR_ZETA_CRYSTAL"/>
    <property type="match status" value="2"/>
</dbReference>
<dbReference type="InterPro" id="IPR011032">
    <property type="entry name" value="GroES-like_sf"/>
</dbReference>
<organism evidence="13 14">
    <name type="scientific">Streptomyces iranensis</name>
    <dbReference type="NCBI Taxonomy" id="576784"/>
    <lineage>
        <taxon>Bacteria</taxon>
        <taxon>Bacillati</taxon>
        <taxon>Actinomycetota</taxon>
        <taxon>Actinomycetes</taxon>
        <taxon>Kitasatosporales</taxon>
        <taxon>Streptomycetaceae</taxon>
        <taxon>Streptomyces</taxon>
        <taxon>Streptomyces violaceusniger group</taxon>
    </lineage>
</organism>
<feature type="region of interest" description="C-terminal hotdog fold" evidence="9">
    <location>
        <begin position="2319"/>
        <end position="2457"/>
    </location>
</feature>
<dbReference type="Gene3D" id="3.40.366.10">
    <property type="entry name" value="Malonyl-Coenzyme A Acyl Carrier Protein, domain 2"/>
    <property type="match status" value="1"/>
</dbReference>
<dbReference type="Gene3D" id="3.30.300.30">
    <property type="match status" value="1"/>
</dbReference>
<keyword evidence="7" id="KW-0511">Multifunctional enzyme</keyword>
<dbReference type="InterPro" id="IPR016036">
    <property type="entry name" value="Malonyl_transacylase_ACP-bd"/>
</dbReference>
<evidence type="ECO:0000256" key="2">
    <source>
        <dbReference type="ARBA" id="ARBA00022450"/>
    </source>
</evidence>
<evidence type="ECO:0000256" key="8">
    <source>
        <dbReference type="ARBA" id="ARBA00023315"/>
    </source>
</evidence>
<protein>
    <recommendedName>
        <fullName evidence="15">Beta-ketoacyl synthase</fullName>
    </recommendedName>
</protein>
<dbReference type="Proteomes" id="UP000756710">
    <property type="component" value="Unassembled WGS sequence"/>
</dbReference>
<evidence type="ECO:0008006" key="15">
    <source>
        <dbReference type="Google" id="ProtNLM"/>
    </source>
</evidence>
<evidence type="ECO:0000256" key="1">
    <source>
        <dbReference type="ARBA" id="ARBA00004792"/>
    </source>
</evidence>